<sequence>MKMKDIFQLENVIYRGEQLNSFNSVFSKKGKDGLPERLCDPITGNIDKPVFENWKKYDITAFLKENWASLKNDLDGKVRVAVGNQDNFFLDKSVHALEMEMKKLNSDFKFAYYPGDHFTASTPEYRKDGNVFLKEKYMEWLKKNTQK</sequence>
<dbReference type="Proteomes" id="UP000321863">
    <property type="component" value="Unassembled WGS sequence"/>
</dbReference>
<keyword evidence="2" id="KW-1185">Reference proteome</keyword>
<comment type="caution">
    <text evidence="1">The sequence shown here is derived from an EMBL/GenBank/DDBJ whole genome shotgun (WGS) entry which is preliminary data.</text>
</comment>
<reference evidence="1 2" key="1">
    <citation type="submission" date="2019-07" db="EMBL/GenBank/DDBJ databases">
        <title>Whole genome shotgun sequence of Chryseobacterium hagamense NBRC 105253.</title>
        <authorList>
            <person name="Hosoyama A."/>
            <person name="Uohara A."/>
            <person name="Ohji S."/>
            <person name="Ichikawa N."/>
        </authorList>
    </citation>
    <scope>NUCLEOTIDE SEQUENCE [LARGE SCALE GENOMIC DNA]</scope>
    <source>
        <strain evidence="1 2">NBRC 105253</strain>
    </source>
</reference>
<dbReference type="AlphaFoldDB" id="A0A511YSN9"/>
<gene>
    <name evidence="1" type="ORF">CHA01nite_39510</name>
</gene>
<evidence type="ECO:0008006" key="3">
    <source>
        <dbReference type="Google" id="ProtNLM"/>
    </source>
</evidence>
<proteinExistence type="predicted"/>
<evidence type="ECO:0000313" key="2">
    <source>
        <dbReference type="Proteomes" id="UP000321863"/>
    </source>
</evidence>
<evidence type="ECO:0000313" key="1">
    <source>
        <dbReference type="EMBL" id="GEN78211.1"/>
    </source>
</evidence>
<name>A0A511YSN9_9FLAO</name>
<accession>A0A511YSN9</accession>
<protein>
    <recommendedName>
        <fullName evidence="3">Peptidase S9 prolyl oligopeptidase catalytic domain-containing protein</fullName>
    </recommendedName>
</protein>
<organism evidence="1 2">
    <name type="scientific">Chryseobacterium hagamense</name>
    <dbReference type="NCBI Taxonomy" id="395935"/>
    <lineage>
        <taxon>Bacteria</taxon>
        <taxon>Pseudomonadati</taxon>
        <taxon>Bacteroidota</taxon>
        <taxon>Flavobacteriia</taxon>
        <taxon>Flavobacteriales</taxon>
        <taxon>Weeksellaceae</taxon>
        <taxon>Chryseobacterium group</taxon>
        <taxon>Chryseobacterium</taxon>
    </lineage>
</organism>
<dbReference type="EMBL" id="BJYJ01000060">
    <property type="protein sequence ID" value="GEN78211.1"/>
    <property type="molecule type" value="Genomic_DNA"/>
</dbReference>